<dbReference type="SUPFAM" id="SSF46955">
    <property type="entry name" value="Putative DNA-binding domain"/>
    <property type="match status" value="1"/>
</dbReference>
<evidence type="ECO:0000313" key="3">
    <source>
        <dbReference type="EMBL" id="MBW8286473.1"/>
    </source>
</evidence>
<gene>
    <name evidence="3" type="ORF">KIF53_02335</name>
</gene>
<dbReference type="Pfam" id="PF06445">
    <property type="entry name" value="GyrI-like"/>
    <property type="match status" value="1"/>
</dbReference>
<evidence type="ECO:0000259" key="2">
    <source>
        <dbReference type="PROSITE" id="PS50937"/>
    </source>
</evidence>
<accession>A0ABS7F8R1</accession>
<dbReference type="InterPro" id="IPR029442">
    <property type="entry name" value="GyrI-like"/>
</dbReference>
<comment type="caution">
    <text evidence="3">The sequence shown here is derived from an EMBL/GenBank/DDBJ whole genome shotgun (WGS) entry which is preliminary data.</text>
</comment>
<dbReference type="InterPro" id="IPR000551">
    <property type="entry name" value="MerR-type_HTH_dom"/>
</dbReference>
<proteinExistence type="predicted"/>
<dbReference type="EMBL" id="JAHDTB010000001">
    <property type="protein sequence ID" value="MBW8286473.1"/>
    <property type="molecule type" value="Genomic_DNA"/>
</dbReference>
<dbReference type="RefSeq" id="WP_043579640.1">
    <property type="nucleotide sequence ID" value="NZ_CP142381.1"/>
</dbReference>
<dbReference type="SMART" id="SM00871">
    <property type="entry name" value="AraC_E_bind"/>
    <property type="match status" value="1"/>
</dbReference>
<protein>
    <submittedName>
        <fullName evidence="3">MerR family transcriptional regulator</fullName>
    </submittedName>
</protein>
<dbReference type="PROSITE" id="PS50937">
    <property type="entry name" value="HTH_MERR_2"/>
    <property type="match status" value="1"/>
</dbReference>
<dbReference type="GeneID" id="89687843"/>
<dbReference type="Gene3D" id="1.10.1660.10">
    <property type="match status" value="1"/>
</dbReference>
<dbReference type="InterPro" id="IPR009061">
    <property type="entry name" value="DNA-bd_dom_put_sf"/>
</dbReference>
<dbReference type="PANTHER" id="PTHR30204">
    <property type="entry name" value="REDOX-CYCLING DRUG-SENSING TRANSCRIPTIONAL ACTIVATOR SOXR"/>
    <property type="match status" value="1"/>
</dbReference>
<dbReference type="SUPFAM" id="SSF55136">
    <property type="entry name" value="Probable bacterial effector-binding domain"/>
    <property type="match status" value="1"/>
</dbReference>
<dbReference type="InterPro" id="IPR010499">
    <property type="entry name" value="AraC_E-bd"/>
</dbReference>
<dbReference type="SMART" id="SM00422">
    <property type="entry name" value="HTH_MERR"/>
    <property type="match status" value="1"/>
</dbReference>
<dbReference type="PANTHER" id="PTHR30204:SF97">
    <property type="entry name" value="MERR FAMILY REGULATORY PROTEIN"/>
    <property type="match status" value="1"/>
</dbReference>
<dbReference type="Gene3D" id="3.20.80.10">
    <property type="entry name" value="Regulatory factor, effector binding domain"/>
    <property type="match status" value="1"/>
</dbReference>
<keyword evidence="1" id="KW-0238">DNA-binding</keyword>
<dbReference type="CDD" id="cd01107">
    <property type="entry name" value="HTH_BmrR"/>
    <property type="match status" value="1"/>
</dbReference>
<dbReference type="Pfam" id="PF13411">
    <property type="entry name" value="MerR_1"/>
    <property type="match status" value="1"/>
</dbReference>
<reference evidence="3 4" key="1">
    <citation type="submission" date="2021-05" db="EMBL/GenBank/DDBJ databases">
        <title>Draft Whole Genome Sequencing Of Biosensor Chromobacterium violaceum Strain CV026 Reveals A Regulatory RNA In Chromobacterium violaceum Phenotype Regulatory Network.</title>
        <authorList>
            <person name="Hong K.W."/>
            <person name="Chan K.G."/>
            <person name="Chang C.-Y."/>
        </authorList>
    </citation>
    <scope>NUCLEOTIDE SEQUENCE [LARGE SCALE GENOMIC DNA]</scope>
    <source>
        <strain evidence="3 4">ATCC 31532</strain>
    </source>
</reference>
<evidence type="ECO:0000313" key="4">
    <source>
        <dbReference type="Proteomes" id="UP000711178"/>
    </source>
</evidence>
<sequence length="268" mass="29919">MLTIGQLARCHGLSTKTLRHYDGIGLFCPAFTGADNGYRYYLPAQVEELGLIVRLRRLGLSLEDIRRLRQEGGLRDGGALREQLRAHAARLQQQIEEKRGQIAQIARYLNQADWSLPAMQTPDIVTLPAFRVIGLAWSPQDEDGIPELWGRFLLLEHEIADARPGSSYGLCQPLPDGSWRYLAALQTAPDAPVPDGMAAVDLPAQRYARFQHRGPVAGLPDTFRAIHGSWLPAAGLEAMDGIEFEYMDQRFLAPDHPDSLTELYIPIR</sequence>
<organism evidence="3 4">
    <name type="scientific">Chromobacterium subtsugae</name>
    <dbReference type="NCBI Taxonomy" id="251747"/>
    <lineage>
        <taxon>Bacteria</taxon>
        <taxon>Pseudomonadati</taxon>
        <taxon>Pseudomonadota</taxon>
        <taxon>Betaproteobacteria</taxon>
        <taxon>Neisseriales</taxon>
        <taxon>Chromobacteriaceae</taxon>
        <taxon>Chromobacterium</taxon>
    </lineage>
</organism>
<name>A0ABS7F8R1_9NEIS</name>
<dbReference type="InterPro" id="IPR011256">
    <property type="entry name" value="Reg_factor_effector_dom_sf"/>
</dbReference>
<evidence type="ECO:0000256" key="1">
    <source>
        <dbReference type="ARBA" id="ARBA00023125"/>
    </source>
</evidence>
<dbReference type="InterPro" id="IPR047057">
    <property type="entry name" value="MerR_fam"/>
</dbReference>
<dbReference type="Proteomes" id="UP000711178">
    <property type="component" value="Unassembled WGS sequence"/>
</dbReference>
<keyword evidence="4" id="KW-1185">Reference proteome</keyword>
<feature type="domain" description="HTH merR-type" evidence="2">
    <location>
        <begin position="1"/>
        <end position="71"/>
    </location>
</feature>